<keyword evidence="3" id="KW-1185">Reference proteome</keyword>
<evidence type="ECO:0000313" key="3">
    <source>
        <dbReference type="Proteomes" id="UP001281447"/>
    </source>
</evidence>
<name>A0ABU5CC84_9BACI</name>
<dbReference type="EMBL" id="JAWDIP010000004">
    <property type="protein sequence ID" value="MDY0396814.1"/>
    <property type="molecule type" value="Genomic_DNA"/>
</dbReference>
<organism evidence="2 3">
    <name type="scientific">Tigheibacillus halophilus</name>
    <dbReference type="NCBI Taxonomy" id="361280"/>
    <lineage>
        <taxon>Bacteria</taxon>
        <taxon>Bacillati</taxon>
        <taxon>Bacillota</taxon>
        <taxon>Bacilli</taxon>
        <taxon>Bacillales</taxon>
        <taxon>Bacillaceae</taxon>
        <taxon>Tigheibacillus</taxon>
    </lineage>
</organism>
<comment type="caution">
    <text evidence="2">The sequence shown here is derived from an EMBL/GenBank/DDBJ whole genome shotgun (WGS) entry which is preliminary data.</text>
</comment>
<reference evidence="2 3" key="1">
    <citation type="submission" date="2023-10" db="EMBL/GenBank/DDBJ databases">
        <title>Virgibacillus halophilus 5B73C genome.</title>
        <authorList>
            <person name="Miliotis G."/>
            <person name="Sengupta P."/>
            <person name="Hameed A."/>
            <person name="Chuvochina M."/>
            <person name="Mcdonagh F."/>
            <person name="Simpson A.C."/>
            <person name="Singh N.K."/>
            <person name="Rekha P.D."/>
            <person name="Raman K."/>
            <person name="Hugenholtz P."/>
            <person name="Venkateswaran K."/>
        </authorList>
    </citation>
    <scope>NUCLEOTIDE SEQUENCE [LARGE SCALE GENOMIC DNA]</scope>
    <source>
        <strain evidence="2 3">5B73C</strain>
    </source>
</reference>
<feature type="region of interest" description="Disordered" evidence="1">
    <location>
        <begin position="36"/>
        <end position="55"/>
    </location>
</feature>
<gene>
    <name evidence="2" type="ORF">RWE15_24070</name>
</gene>
<protein>
    <submittedName>
        <fullName evidence="2">Uncharacterized protein</fullName>
    </submittedName>
</protein>
<proteinExistence type="predicted"/>
<dbReference type="Proteomes" id="UP001281447">
    <property type="component" value="Unassembled WGS sequence"/>
</dbReference>
<evidence type="ECO:0000313" key="2">
    <source>
        <dbReference type="EMBL" id="MDY0396814.1"/>
    </source>
</evidence>
<accession>A0ABU5CC84</accession>
<evidence type="ECO:0000256" key="1">
    <source>
        <dbReference type="SAM" id="MobiDB-lite"/>
    </source>
</evidence>
<sequence length="55" mass="6272">MKKVNVTLIKGPNFEQVEKMAYGLLHDILLEKAMEQDGQKASNQIPKKSSERLIM</sequence>